<keyword evidence="3 7" id="KW-0645">Protease</keyword>
<feature type="active site" description="Nucleophile" evidence="7">
    <location>
        <position position="104"/>
    </location>
</feature>
<dbReference type="Proteomes" id="UP000179627">
    <property type="component" value="Unassembled WGS sequence"/>
</dbReference>
<evidence type="ECO:0000256" key="1">
    <source>
        <dbReference type="ARBA" id="ARBA00007039"/>
    </source>
</evidence>
<dbReference type="InterPro" id="IPR033135">
    <property type="entry name" value="ClpP_His_AS"/>
</dbReference>
<dbReference type="PANTHER" id="PTHR10381">
    <property type="entry name" value="ATP-DEPENDENT CLP PROTEASE PROTEOLYTIC SUBUNIT"/>
    <property type="match status" value="1"/>
</dbReference>
<evidence type="ECO:0000256" key="4">
    <source>
        <dbReference type="ARBA" id="ARBA00022801"/>
    </source>
</evidence>
<comment type="catalytic activity">
    <reaction evidence="6 7 9">
        <text>Hydrolysis of proteins to small peptides in the presence of ATP and magnesium. alpha-casein is the usual test substrate. In the absence of ATP, only oligopeptides shorter than five residues are hydrolyzed (such as succinyl-Leu-Tyr-|-NHMec, and Leu-Tyr-Leu-|-Tyr-Trp, in which cleavage of the -Tyr-|-Leu- and -Tyr-|-Trp bonds also occurs).</text>
        <dbReference type="EC" id="3.4.21.92"/>
    </reaction>
</comment>
<feature type="active site" evidence="7 9">
    <location>
        <position position="129"/>
    </location>
</feature>
<comment type="caution">
    <text evidence="13">The sequence shown here is derived from an EMBL/GenBank/DDBJ whole genome shotgun (WGS) entry which is preliminary data.</text>
</comment>
<dbReference type="AlphaFoldDB" id="A0A1S1R055"/>
<dbReference type="EMBL" id="MBLM01000108">
    <property type="protein sequence ID" value="OHV38702.1"/>
    <property type="molecule type" value="Genomic_DNA"/>
</dbReference>
<dbReference type="InterPro" id="IPR029045">
    <property type="entry name" value="ClpP/crotonase-like_dom_sf"/>
</dbReference>
<reference evidence="14" key="1">
    <citation type="submission" date="2016-07" db="EMBL/GenBank/DDBJ databases">
        <title>Sequence Frankia sp. strain CcI1.17.</title>
        <authorList>
            <person name="Ghodhbane-Gtari F."/>
            <person name="Swanson E."/>
            <person name="Gueddou A."/>
            <person name="Morris K."/>
            <person name="Hezbri K."/>
            <person name="Ktari A."/>
            <person name="Nouioui I."/>
            <person name="Abebe-Akele F."/>
            <person name="Simpson S."/>
            <person name="Thomas K."/>
            <person name="Gtari M."/>
            <person name="Tisa L.S."/>
            <person name="Hurst S."/>
        </authorList>
    </citation>
    <scope>NUCLEOTIDE SEQUENCE [LARGE SCALE GENOMIC DNA]</scope>
    <source>
        <strain evidence="14">Cc1.17</strain>
    </source>
</reference>
<dbReference type="InterPro" id="IPR023562">
    <property type="entry name" value="ClpP/TepA"/>
</dbReference>
<dbReference type="PROSITE" id="PS00381">
    <property type="entry name" value="CLP_PROTEASE_SER"/>
    <property type="match status" value="1"/>
</dbReference>
<dbReference type="GO" id="GO:0006515">
    <property type="term" value="P:protein quality control for misfolded or incompletely synthesized proteins"/>
    <property type="evidence" value="ECO:0007669"/>
    <property type="project" value="TreeGrafter"/>
</dbReference>
<evidence type="ECO:0000256" key="11">
    <source>
        <dbReference type="RuleBase" id="RU000550"/>
    </source>
</evidence>
<dbReference type="HAMAP" id="MF_00444">
    <property type="entry name" value="ClpP"/>
    <property type="match status" value="1"/>
</dbReference>
<comment type="subunit">
    <text evidence="7">Fourteen ClpP subunits assemble into 2 heptameric rings which stack back to back to give a disk-like structure with a central cavity, resembling the structure of eukaryotic proteasomes.</text>
</comment>
<feature type="active site" evidence="8">
    <location>
        <position position="104"/>
    </location>
</feature>
<evidence type="ECO:0000256" key="10">
    <source>
        <dbReference type="RuleBase" id="RU000549"/>
    </source>
</evidence>
<evidence type="ECO:0000256" key="6">
    <source>
        <dbReference type="ARBA" id="ARBA00034021"/>
    </source>
</evidence>
<dbReference type="GO" id="GO:0004252">
    <property type="term" value="F:serine-type endopeptidase activity"/>
    <property type="evidence" value="ECO:0007669"/>
    <property type="project" value="UniProtKB-UniRule"/>
</dbReference>
<keyword evidence="5 7" id="KW-0720">Serine protease</keyword>
<dbReference type="GO" id="GO:0009368">
    <property type="term" value="C:endopeptidase Clp complex"/>
    <property type="evidence" value="ECO:0007669"/>
    <property type="project" value="TreeGrafter"/>
</dbReference>
<evidence type="ECO:0000313" key="13">
    <source>
        <dbReference type="EMBL" id="OHV38702.1"/>
    </source>
</evidence>
<dbReference type="EC" id="3.4.21.92" evidence="7 10"/>
<sequence length="207" mass="22605">MMPPASRYVLPNIIERTARGEHGLDPYSRLLKDRIIFLGAPIDDTTANDVMAQLLYLEGDAPDRDINLYINSPGGSFTALAAVYDTMQYVRCDVATTCLGQAASAAAILLAAGTPRKRLALPNSRILLHQPSGQGEGSSSDLEIQAKEIHRIRALMEEILTHHTGHPIERIRADIERDKIFTAADAVAYGLVDEVIPSRKAPRPGRP</sequence>
<evidence type="ECO:0000256" key="12">
    <source>
        <dbReference type="RuleBase" id="RU003567"/>
    </source>
</evidence>
<dbReference type="GO" id="GO:0004176">
    <property type="term" value="F:ATP-dependent peptidase activity"/>
    <property type="evidence" value="ECO:0007669"/>
    <property type="project" value="InterPro"/>
</dbReference>
<keyword evidence="2 7" id="KW-0963">Cytoplasm</keyword>
<evidence type="ECO:0000256" key="9">
    <source>
        <dbReference type="PROSITE-ProRule" id="PRU10086"/>
    </source>
</evidence>
<dbReference type="PRINTS" id="PR00127">
    <property type="entry name" value="CLPPROTEASEP"/>
</dbReference>
<dbReference type="InterPro" id="IPR001907">
    <property type="entry name" value="ClpP"/>
</dbReference>
<dbReference type="InterPro" id="IPR018215">
    <property type="entry name" value="ClpP_Ser_AS"/>
</dbReference>
<evidence type="ECO:0000256" key="5">
    <source>
        <dbReference type="ARBA" id="ARBA00022825"/>
    </source>
</evidence>
<dbReference type="SUPFAM" id="SSF52096">
    <property type="entry name" value="ClpP/crotonase"/>
    <property type="match status" value="1"/>
</dbReference>
<comment type="function">
    <text evidence="7 11">Cleaves peptides in various proteins in a process that requires ATP hydrolysis. Has a chymotrypsin-like activity. Plays a major role in the degradation of misfolded proteins.</text>
</comment>
<dbReference type="CDD" id="cd07017">
    <property type="entry name" value="S14_ClpP_2"/>
    <property type="match status" value="1"/>
</dbReference>
<dbReference type="GO" id="GO:0051117">
    <property type="term" value="F:ATPase binding"/>
    <property type="evidence" value="ECO:0007669"/>
    <property type="project" value="TreeGrafter"/>
</dbReference>
<organism evidence="13 14">
    <name type="scientific">Parafrankia colletiae</name>
    <dbReference type="NCBI Taxonomy" id="573497"/>
    <lineage>
        <taxon>Bacteria</taxon>
        <taxon>Bacillati</taxon>
        <taxon>Actinomycetota</taxon>
        <taxon>Actinomycetes</taxon>
        <taxon>Frankiales</taxon>
        <taxon>Frankiaceae</taxon>
        <taxon>Parafrankia</taxon>
    </lineage>
</organism>
<comment type="similarity">
    <text evidence="1 7 12">Belongs to the peptidase S14 family.</text>
</comment>
<gene>
    <name evidence="7 13" type="primary">clpP</name>
    <name evidence="13" type="ORF">CC117_02915</name>
</gene>
<accession>A0A1S1R055</accession>
<dbReference type="PANTHER" id="PTHR10381:SF26">
    <property type="entry name" value="ATP-DEPENDENT CLP PROTEASE PROTEOLYTIC SUBUNIT-LIKE-RELATED"/>
    <property type="match status" value="1"/>
</dbReference>
<proteinExistence type="inferred from homology"/>
<keyword evidence="4 7" id="KW-0378">Hydrolase</keyword>
<dbReference type="NCBIfam" id="NF009205">
    <property type="entry name" value="PRK12553.1"/>
    <property type="match status" value="1"/>
</dbReference>
<keyword evidence="14" id="KW-1185">Reference proteome</keyword>
<evidence type="ECO:0000256" key="2">
    <source>
        <dbReference type="ARBA" id="ARBA00022490"/>
    </source>
</evidence>
<dbReference type="Gene3D" id="3.90.226.10">
    <property type="entry name" value="2-enoyl-CoA Hydratase, Chain A, domain 1"/>
    <property type="match status" value="1"/>
</dbReference>
<evidence type="ECO:0000256" key="8">
    <source>
        <dbReference type="PROSITE-ProRule" id="PRU10085"/>
    </source>
</evidence>
<dbReference type="OrthoDB" id="9802800at2"/>
<evidence type="ECO:0000256" key="7">
    <source>
        <dbReference type="HAMAP-Rule" id="MF_00444"/>
    </source>
</evidence>
<protein>
    <recommendedName>
        <fullName evidence="7 12">ATP-dependent Clp protease proteolytic subunit</fullName>
        <ecNumber evidence="7 10">3.4.21.92</ecNumber>
    </recommendedName>
    <alternativeName>
        <fullName evidence="7">Endopeptidase Clp</fullName>
    </alternativeName>
</protein>
<evidence type="ECO:0000313" key="14">
    <source>
        <dbReference type="Proteomes" id="UP000179627"/>
    </source>
</evidence>
<comment type="subcellular location">
    <subcellularLocation>
        <location evidence="7">Cytoplasm</location>
    </subcellularLocation>
</comment>
<dbReference type="GO" id="GO:0005737">
    <property type="term" value="C:cytoplasm"/>
    <property type="evidence" value="ECO:0007669"/>
    <property type="project" value="UniProtKB-SubCell"/>
</dbReference>
<dbReference type="NCBIfam" id="NF001368">
    <property type="entry name" value="PRK00277.1"/>
    <property type="match status" value="1"/>
</dbReference>
<dbReference type="FunFam" id="3.90.226.10:FF:000002">
    <property type="entry name" value="ATP-dependent Clp protease proteolytic subunit"/>
    <property type="match status" value="1"/>
</dbReference>
<dbReference type="Pfam" id="PF00574">
    <property type="entry name" value="CLP_protease"/>
    <property type="match status" value="1"/>
</dbReference>
<evidence type="ECO:0000256" key="3">
    <source>
        <dbReference type="ARBA" id="ARBA00022670"/>
    </source>
</evidence>
<name>A0A1S1R055_9ACTN</name>
<dbReference type="PROSITE" id="PS00382">
    <property type="entry name" value="CLP_PROTEASE_HIS"/>
    <property type="match status" value="1"/>
</dbReference>